<evidence type="ECO:0000313" key="1">
    <source>
        <dbReference type="EMBL" id="MGI1898936.1"/>
    </source>
</evidence>
<reference evidence="1" key="1">
    <citation type="submission" date="2024-11" db="EMBL/GenBank/DDBJ databases">
        <title>Identification of new Vibrio campbellii strains harboring the pVA1 plasmid isolated from Penaeus vannamei postlarvae affected by outbreaks of acute hepatopancreatic necrosis disease (AHPND) in Mexico.</title>
        <authorList>
            <person name="Gomez-Gil B."/>
            <person name="Enciso-Ibarra J."/>
        </authorList>
    </citation>
    <scope>NUCLEOTIDE SEQUENCE</scope>
    <source>
        <strain evidence="1">M270204</strain>
    </source>
</reference>
<organism evidence="1 2">
    <name type="scientific">Vibrio campbellii</name>
    <dbReference type="NCBI Taxonomy" id="680"/>
    <lineage>
        <taxon>Bacteria</taxon>
        <taxon>Pseudomonadati</taxon>
        <taxon>Pseudomonadota</taxon>
        <taxon>Gammaproteobacteria</taxon>
        <taxon>Vibrionales</taxon>
        <taxon>Vibrionaceae</taxon>
        <taxon>Vibrio</taxon>
    </lineage>
</organism>
<gene>
    <name evidence="1" type="ORF">REH74_015495</name>
</gene>
<evidence type="ECO:0000313" key="2">
    <source>
        <dbReference type="Proteomes" id="UP001354073"/>
    </source>
</evidence>
<comment type="caution">
    <text evidence="1">The sequence shown here is derived from an EMBL/GenBank/DDBJ whole genome shotgun (WGS) entry which is preliminary data.</text>
</comment>
<name>A0ACC7RBD0_9VIBR</name>
<proteinExistence type="predicted"/>
<sequence>MEESVLAFFRMLGSLLKTIVQLIIIERIGYGVGWVVSKSVTFGRFPSSEVTESERGKVSYIGLVSIALVLLGIAVFNGM</sequence>
<dbReference type="Proteomes" id="UP001354073">
    <property type="component" value="Unassembled WGS sequence"/>
</dbReference>
<accession>A0ACC7RBD0</accession>
<protein>
    <submittedName>
        <fullName evidence="1">Uncharacterized protein</fullName>
    </submittedName>
</protein>
<dbReference type="EMBL" id="JAVHXJ020000075">
    <property type="protein sequence ID" value="MGI1898936.1"/>
    <property type="molecule type" value="Genomic_DNA"/>
</dbReference>